<feature type="signal peptide" evidence="2">
    <location>
        <begin position="1"/>
        <end position="21"/>
    </location>
</feature>
<feature type="compositionally biased region" description="Acidic residues" evidence="1">
    <location>
        <begin position="142"/>
        <end position="161"/>
    </location>
</feature>
<evidence type="ECO:0000313" key="3">
    <source>
        <dbReference type="Proteomes" id="UP000515204"/>
    </source>
</evidence>
<accession>A0A6P3XZY9</accession>
<name>A0A6P3XZY9_DINQU</name>
<dbReference type="RefSeq" id="XP_014484115.1">
    <property type="nucleotide sequence ID" value="XM_014628629.1"/>
</dbReference>
<sequence length="172" mass="19122">MKPQSSVRLLLALVATIEVSPAPTRDFELIPFRSIWQNVGVRGFYGPWNILVKRNGDYVDYADYGASIEQYQPNLPELQYSDVSITDEVVPSAYDNVLSKLNTALSSVGLADFRSGIRTGDWIDRNTDGPVQKEQGYREDIDSQEVDGDTVEADDDDDDATTPDAADQKEIL</sequence>
<gene>
    <name evidence="4" type="primary">LOC106749306</name>
</gene>
<keyword evidence="3" id="KW-1185">Reference proteome</keyword>
<evidence type="ECO:0000313" key="4">
    <source>
        <dbReference type="RefSeq" id="XP_014484115.1"/>
    </source>
</evidence>
<dbReference type="AlphaFoldDB" id="A0A6P3XZY9"/>
<feature type="region of interest" description="Disordered" evidence="1">
    <location>
        <begin position="122"/>
        <end position="172"/>
    </location>
</feature>
<proteinExistence type="predicted"/>
<reference evidence="4" key="1">
    <citation type="submission" date="2025-08" db="UniProtKB">
        <authorList>
            <consortium name="RefSeq"/>
        </authorList>
    </citation>
    <scope>IDENTIFICATION</scope>
</reference>
<dbReference type="OrthoDB" id="7548345at2759"/>
<feature type="chain" id="PRO_5027967419" evidence="2">
    <location>
        <begin position="22"/>
        <end position="172"/>
    </location>
</feature>
<organism evidence="3 4">
    <name type="scientific">Dinoponera quadriceps</name>
    <name type="common">South American ant</name>
    <dbReference type="NCBI Taxonomy" id="609295"/>
    <lineage>
        <taxon>Eukaryota</taxon>
        <taxon>Metazoa</taxon>
        <taxon>Ecdysozoa</taxon>
        <taxon>Arthropoda</taxon>
        <taxon>Hexapoda</taxon>
        <taxon>Insecta</taxon>
        <taxon>Pterygota</taxon>
        <taxon>Neoptera</taxon>
        <taxon>Endopterygota</taxon>
        <taxon>Hymenoptera</taxon>
        <taxon>Apocrita</taxon>
        <taxon>Aculeata</taxon>
        <taxon>Formicoidea</taxon>
        <taxon>Formicidae</taxon>
        <taxon>Ponerinae</taxon>
        <taxon>Ponerini</taxon>
        <taxon>Dinoponera</taxon>
    </lineage>
</organism>
<dbReference type="Proteomes" id="UP000515204">
    <property type="component" value="Unplaced"/>
</dbReference>
<evidence type="ECO:0000256" key="1">
    <source>
        <dbReference type="SAM" id="MobiDB-lite"/>
    </source>
</evidence>
<protein>
    <submittedName>
        <fullName evidence="4">Uncharacterized protein LOC106749306</fullName>
    </submittedName>
</protein>
<keyword evidence="2" id="KW-0732">Signal</keyword>
<dbReference type="KEGG" id="dqu:106749306"/>
<dbReference type="GeneID" id="106749306"/>
<evidence type="ECO:0000256" key="2">
    <source>
        <dbReference type="SAM" id="SignalP"/>
    </source>
</evidence>